<organism evidence="2 3">
    <name type="scientific">Allacma fusca</name>
    <dbReference type="NCBI Taxonomy" id="39272"/>
    <lineage>
        <taxon>Eukaryota</taxon>
        <taxon>Metazoa</taxon>
        <taxon>Ecdysozoa</taxon>
        <taxon>Arthropoda</taxon>
        <taxon>Hexapoda</taxon>
        <taxon>Collembola</taxon>
        <taxon>Symphypleona</taxon>
        <taxon>Sminthuridae</taxon>
        <taxon>Allacma</taxon>
    </lineage>
</organism>
<dbReference type="EMBL" id="CAJVCH010058937">
    <property type="protein sequence ID" value="CAG7719137.1"/>
    <property type="molecule type" value="Genomic_DNA"/>
</dbReference>
<gene>
    <name evidence="2" type="ORF">AFUS01_LOCUS8478</name>
</gene>
<feature type="chain" id="PRO_5035173697" evidence="1">
    <location>
        <begin position="16"/>
        <end position="32"/>
    </location>
</feature>
<feature type="non-terminal residue" evidence="2">
    <location>
        <position position="1"/>
    </location>
</feature>
<dbReference type="AlphaFoldDB" id="A0A8J2JHY2"/>
<accession>A0A8J2JHY2</accession>
<evidence type="ECO:0000256" key="1">
    <source>
        <dbReference type="SAM" id="SignalP"/>
    </source>
</evidence>
<proteinExistence type="predicted"/>
<feature type="signal peptide" evidence="1">
    <location>
        <begin position="1"/>
        <end position="15"/>
    </location>
</feature>
<keyword evidence="1" id="KW-0732">Signal</keyword>
<evidence type="ECO:0000313" key="2">
    <source>
        <dbReference type="EMBL" id="CAG7719137.1"/>
    </source>
</evidence>
<keyword evidence="3" id="KW-1185">Reference proteome</keyword>
<dbReference type="Proteomes" id="UP000708208">
    <property type="component" value="Unassembled WGS sequence"/>
</dbReference>
<protein>
    <submittedName>
        <fullName evidence="2">Uncharacterized protein</fullName>
    </submittedName>
</protein>
<reference evidence="2" key="1">
    <citation type="submission" date="2021-06" db="EMBL/GenBank/DDBJ databases">
        <authorList>
            <person name="Hodson N. C."/>
            <person name="Mongue J. A."/>
            <person name="Jaron S. K."/>
        </authorList>
    </citation>
    <scope>NUCLEOTIDE SEQUENCE</scope>
</reference>
<evidence type="ECO:0000313" key="3">
    <source>
        <dbReference type="Proteomes" id="UP000708208"/>
    </source>
</evidence>
<sequence length="32" mass="3450">MVILALTPLLAGTSAFTGRLIATQSAREQQKY</sequence>
<comment type="caution">
    <text evidence="2">The sequence shown here is derived from an EMBL/GenBank/DDBJ whole genome shotgun (WGS) entry which is preliminary data.</text>
</comment>
<name>A0A8J2JHY2_9HEXA</name>